<protein>
    <submittedName>
        <fullName evidence="6">EAL domain-containing protein</fullName>
    </submittedName>
</protein>
<dbReference type="AlphaFoldDB" id="A0A939INI7"/>
<dbReference type="InterPro" id="IPR000014">
    <property type="entry name" value="PAS"/>
</dbReference>
<dbReference type="EMBL" id="JAFKCV010000003">
    <property type="protein sequence ID" value="MBN7824865.1"/>
    <property type="molecule type" value="Genomic_DNA"/>
</dbReference>
<keyword evidence="7" id="KW-1185">Reference proteome</keyword>
<evidence type="ECO:0000313" key="6">
    <source>
        <dbReference type="EMBL" id="MBN7824865.1"/>
    </source>
</evidence>
<dbReference type="Gene3D" id="3.20.20.450">
    <property type="entry name" value="EAL domain"/>
    <property type="match status" value="1"/>
</dbReference>
<dbReference type="SMART" id="SM00448">
    <property type="entry name" value="REC"/>
    <property type="match status" value="1"/>
</dbReference>
<dbReference type="SMART" id="SM00052">
    <property type="entry name" value="EAL"/>
    <property type="match status" value="1"/>
</dbReference>
<evidence type="ECO:0000259" key="4">
    <source>
        <dbReference type="PROSITE" id="PS50883"/>
    </source>
</evidence>
<dbReference type="SUPFAM" id="SSF141868">
    <property type="entry name" value="EAL domain-like"/>
    <property type="match status" value="1"/>
</dbReference>
<evidence type="ECO:0000259" key="3">
    <source>
        <dbReference type="PROSITE" id="PS50113"/>
    </source>
</evidence>
<feature type="domain" description="PAC" evidence="3">
    <location>
        <begin position="322"/>
        <end position="374"/>
    </location>
</feature>
<dbReference type="SUPFAM" id="SSF55785">
    <property type="entry name" value="PYP-like sensor domain (PAS domain)"/>
    <property type="match status" value="1"/>
</dbReference>
<dbReference type="GO" id="GO:0000160">
    <property type="term" value="P:phosphorelay signal transduction system"/>
    <property type="evidence" value="ECO:0007669"/>
    <property type="project" value="InterPro"/>
</dbReference>
<comment type="caution">
    <text evidence="6">The sequence shown here is derived from an EMBL/GenBank/DDBJ whole genome shotgun (WGS) entry which is preliminary data.</text>
</comment>
<dbReference type="PANTHER" id="PTHR44757:SF2">
    <property type="entry name" value="BIOFILM ARCHITECTURE MAINTENANCE PROTEIN MBAA"/>
    <property type="match status" value="1"/>
</dbReference>
<dbReference type="PANTHER" id="PTHR44757">
    <property type="entry name" value="DIGUANYLATE CYCLASE DGCP"/>
    <property type="match status" value="1"/>
</dbReference>
<dbReference type="CDD" id="cd00130">
    <property type="entry name" value="PAS"/>
    <property type="match status" value="1"/>
</dbReference>
<dbReference type="NCBIfam" id="TIGR00229">
    <property type="entry name" value="sensory_box"/>
    <property type="match status" value="1"/>
</dbReference>
<dbReference type="Pfam" id="PF00990">
    <property type="entry name" value="GGDEF"/>
    <property type="match status" value="1"/>
</dbReference>
<dbReference type="Pfam" id="PF00989">
    <property type="entry name" value="PAS"/>
    <property type="match status" value="1"/>
</dbReference>
<dbReference type="InterPro" id="IPR000160">
    <property type="entry name" value="GGDEF_dom"/>
</dbReference>
<dbReference type="CDD" id="cd17534">
    <property type="entry name" value="REC_DC-like"/>
    <property type="match status" value="1"/>
</dbReference>
<dbReference type="InterPro" id="IPR011006">
    <property type="entry name" value="CheY-like_superfamily"/>
</dbReference>
<dbReference type="InterPro" id="IPR035919">
    <property type="entry name" value="EAL_sf"/>
</dbReference>
<dbReference type="InterPro" id="IPR052155">
    <property type="entry name" value="Biofilm_reg_signaling"/>
</dbReference>
<evidence type="ECO:0000256" key="1">
    <source>
        <dbReference type="PROSITE-ProRule" id="PRU00169"/>
    </source>
</evidence>
<dbReference type="SUPFAM" id="SSF52172">
    <property type="entry name" value="CheY-like"/>
    <property type="match status" value="1"/>
</dbReference>
<accession>A0A939INI7</accession>
<evidence type="ECO:0000313" key="7">
    <source>
        <dbReference type="Proteomes" id="UP000664654"/>
    </source>
</evidence>
<sequence length="802" mass="90235">MDRSTLLIVEDEQLIALNLSLDLQDSGYEICAMASSEQEAFELAQAHRPDLVLMDINLGAGGDGINAARRIGQDLHIPVIYLTAYTSDDLIRRTGLTAPYGYIVKPYNSRELKASIETALARHRYEKITERSEKRLQAAVRAAQLSLLEYDAEHNTVQLEGVFGDRLQIGKTGVELEANAFFSRLADEEAPELQQLLRDGRSISRTFRLRATQDIQTPRWIELYLSDMTLEEGRIRIGAIKDVSERESFVNELRTASKILANIDESVIVLYSDMTIRSVNQAFFRQTHFRADEIVGEPVFRVLSGNRQQDLHSPDDKQALNQRREVLVHRQDGSHFHALQNISRIPATAHHPELFIMILTDISGLKTAQRELNRMAYRDGLTGLGNRNMMNQVLAELDCNSQTGAALYFIDIDSFKLINDSMGHDPGDQLLVTFAQRLIQIIRSEDVLIRLGGDEFVIIVQGIENRQGFEHLAQKVIGICRQPFQVAGREMMVTCSIGVAIADETVEDAAALLKHADAAMYASKRKGKFTYTFYSEEMVEGARYRLFIEQGLHKALSDKAIQAYWQPIVDAHSHRVVGIEALCRWIDKDAGMIPPDSFIPVAEETGLIQALGLHMLREACMLLKLLEREGLEEIEVAVNVSGQQLKDSQFLEALQEILEDTQIQPQRLELEVTESTLQSEQASLLIWQLRQAGVSIAIDDFGTGYSSLSKLTQMSISKLKIDRSFVSGLGEDSRQQIVVEAIINLGRSLGLRMTAEGIETIEQRDYLRDKGVHNMQGYYFARPMPLTELLAYLLEQRPQSSG</sequence>
<reference evidence="6" key="1">
    <citation type="submission" date="2021-03" db="EMBL/GenBank/DDBJ databases">
        <title>novel species isolated from a fishpond in China.</title>
        <authorList>
            <person name="Lu H."/>
            <person name="Cai Z."/>
        </authorList>
    </citation>
    <scope>NUCLEOTIDE SEQUENCE</scope>
    <source>
        <strain evidence="6">JCM 30855</strain>
    </source>
</reference>
<dbReference type="SMART" id="SM00091">
    <property type="entry name" value="PAS"/>
    <property type="match status" value="2"/>
</dbReference>
<dbReference type="Gene3D" id="3.40.50.2300">
    <property type="match status" value="1"/>
</dbReference>
<keyword evidence="1" id="KW-0597">Phosphoprotein</keyword>
<dbReference type="Gene3D" id="3.30.70.270">
    <property type="match status" value="1"/>
</dbReference>
<evidence type="ECO:0000259" key="5">
    <source>
        <dbReference type="PROSITE" id="PS50887"/>
    </source>
</evidence>
<feature type="modified residue" description="4-aspartylphosphate" evidence="1">
    <location>
        <position position="55"/>
    </location>
</feature>
<dbReference type="PROSITE" id="PS50113">
    <property type="entry name" value="PAC"/>
    <property type="match status" value="1"/>
</dbReference>
<dbReference type="Proteomes" id="UP000664654">
    <property type="component" value="Unassembled WGS sequence"/>
</dbReference>
<dbReference type="InterPro" id="IPR013767">
    <property type="entry name" value="PAS_fold"/>
</dbReference>
<dbReference type="NCBIfam" id="TIGR00254">
    <property type="entry name" value="GGDEF"/>
    <property type="match status" value="1"/>
</dbReference>
<dbReference type="SMART" id="SM00267">
    <property type="entry name" value="GGDEF"/>
    <property type="match status" value="1"/>
</dbReference>
<dbReference type="InterPro" id="IPR035965">
    <property type="entry name" value="PAS-like_dom_sf"/>
</dbReference>
<gene>
    <name evidence="6" type="ORF">J0A66_06450</name>
</gene>
<evidence type="ECO:0000259" key="2">
    <source>
        <dbReference type="PROSITE" id="PS50110"/>
    </source>
</evidence>
<dbReference type="PROSITE" id="PS50887">
    <property type="entry name" value="GGDEF"/>
    <property type="match status" value="1"/>
</dbReference>
<dbReference type="CDD" id="cd01948">
    <property type="entry name" value="EAL"/>
    <property type="match status" value="1"/>
</dbReference>
<feature type="domain" description="GGDEF" evidence="5">
    <location>
        <begin position="403"/>
        <end position="536"/>
    </location>
</feature>
<dbReference type="InterPro" id="IPR043128">
    <property type="entry name" value="Rev_trsase/Diguanyl_cyclase"/>
</dbReference>
<feature type="domain" description="EAL" evidence="4">
    <location>
        <begin position="545"/>
        <end position="797"/>
    </location>
</feature>
<dbReference type="RefSeq" id="WP_206572981.1">
    <property type="nucleotide sequence ID" value="NZ_JAFKCV010000003.1"/>
</dbReference>
<organism evidence="6 7">
    <name type="scientific">Bowmanella dokdonensis</name>
    <dbReference type="NCBI Taxonomy" id="751969"/>
    <lineage>
        <taxon>Bacteria</taxon>
        <taxon>Pseudomonadati</taxon>
        <taxon>Pseudomonadota</taxon>
        <taxon>Gammaproteobacteria</taxon>
        <taxon>Alteromonadales</taxon>
        <taxon>Alteromonadaceae</taxon>
        <taxon>Bowmanella</taxon>
    </lineage>
</organism>
<dbReference type="InterPro" id="IPR029787">
    <property type="entry name" value="Nucleotide_cyclase"/>
</dbReference>
<dbReference type="SUPFAM" id="SSF55073">
    <property type="entry name" value="Nucleotide cyclase"/>
    <property type="match status" value="1"/>
</dbReference>
<dbReference type="PROSITE" id="PS50110">
    <property type="entry name" value="RESPONSE_REGULATORY"/>
    <property type="match status" value="1"/>
</dbReference>
<dbReference type="CDD" id="cd01949">
    <property type="entry name" value="GGDEF"/>
    <property type="match status" value="1"/>
</dbReference>
<proteinExistence type="predicted"/>
<dbReference type="InterPro" id="IPR001633">
    <property type="entry name" value="EAL_dom"/>
</dbReference>
<dbReference type="InterPro" id="IPR001789">
    <property type="entry name" value="Sig_transdc_resp-reg_receiver"/>
</dbReference>
<feature type="domain" description="Response regulatory" evidence="2">
    <location>
        <begin position="5"/>
        <end position="120"/>
    </location>
</feature>
<dbReference type="InterPro" id="IPR000700">
    <property type="entry name" value="PAS-assoc_C"/>
</dbReference>
<dbReference type="Pfam" id="PF00563">
    <property type="entry name" value="EAL"/>
    <property type="match status" value="1"/>
</dbReference>
<dbReference type="Pfam" id="PF00072">
    <property type="entry name" value="Response_reg"/>
    <property type="match status" value="1"/>
</dbReference>
<name>A0A939INI7_9ALTE</name>
<dbReference type="GO" id="GO:0006355">
    <property type="term" value="P:regulation of DNA-templated transcription"/>
    <property type="evidence" value="ECO:0007669"/>
    <property type="project" value="InterPro"/>
</dbReference>
<dbReference type="PROSITE" id="PS50883">
    <property type="entry name" value="EAL"/>
    <property type="match status" value="1"/>
</dbReference>
<dbReference type="Gene3D" id="3.30.450.20">
    <property type="entry name" value="PAS domain"/>
    <property type="match status" value="1"/>
</dbReference>